<sequence length="108" mass="11931">MTRRKRAPRTLEEALVRIWQASREAEAYRQRLREEESRSAEYAAQVVELQGMLIDQELGAAGVDPTQVPAQVREGFVDASSGRIAWEQIRAEVARHAAAAAADVGGRS</sequence>
<keyword evidence="1" id="KW-0175">Coiled coil</keyword>
<dbReference type="Proteomes" id="UP001260072">
    <property type="component" value="Unassembled WGS sequence"/>
</dbReference>
<dbReference type="EMBL" id="JAVKGS010000002">
    <property type="protein sequence ID" value="MDR5691906.1"/>
    <property type="molecule type" value="Genomic_DNA"/>
</dbReference>
<evidence type="ECO:0000313" key="3">
    <source>
        <dbReference type="Proteomes" id="UP001260072"/>
    </source>
</evidence>
<dbReference type="RefSeq" id="WP_310520490.1">
    <property type="nucleotide sequence ID" value="NZ_BAABBS010000002.1"/>
</dbReference>
<proteinExistence type="predicted"/>
<organism evidence="2 3">
    <name type="scientific">Agromyces indicus</name>
    <dbReference type="NCBI Taxonomy" id="758919"/>
    <lineage>
        <taxon>Bacteria</taxon>
        <taxon>Bacillati</taxon>
        <taxon>Actinomycetota</taxon>
        <taxon>Actinomycetes</taxon>
        <taxon>Micrococcales</taxon>
        <taxon>Microbacteriaceae</taxon>
        <taxon>Agromyces</taxon>
    </lineage>
</organism>
<accession>A0ABU1FJG8</accession>
<comment type="caution">
    <text evidence="2">The sequence shown here is derived from an EMBL/GenBank/DDBJ whole genome shotgun (WGS) entry which is preliminary data.</text>
</comment>
<gene>
    <name evidence="2" type="ORF">RH861_07490</name>
</gene>
<name>A0ABU1FJG8_9MICO</name>
<reference evidence="3" key="1">
    <citation type="submission" date="2023-07" db="EMBL/GenBank/DDBJ databases">
        <title>Description of three actinobacteria isolated from air of manufacturing shop in a pharmaceutical factory.</title>
        <authorList>
            <person name="Zhang D.-F."/>
        </authorList>
    </citation>
    <scope>NUCLEOTIDE SEQUENCE [LARGE SCALE GENOMIC DNA]</scope>
    <source>
        <strain evidence="3">CCTCC AB 2011122</strain>
    </source>
</reference>
<keyword evidence="3" id="KW-1185">Reference proteome</keyword>
<evidence type="ECO:0000256" key="1">
    <source>
        <dbReference type="SAM" id="Coils"/>
    </source>
</evidence>
<feature type="coiled-coil region" evidence="1">
    <location>
        <begin position="11"/>
        <end position="45"/>
    </location>
</feature>
<protein>
    <submittedName>
        <fullName evidence="2">Uncharacterized protein</fullName>
    </submittedName>
</protein>
<evidence type="ECO:0000313" key="2">
    <source>
        <dbReference type="EMBL" id="MDR5691906.1"/>
    </source>
</evidence>